<evidence type="ECO:0000256" key="2">
    <source>
        <dbReference type="SAM" id="SignalP"/>
    </source>
</evidence>
<dbReference type="Proteomes" id="UP000005018">
    <property type="component" value="Chromosome 1"/>
</dbReference>
<gene>
    <name evidence="3" type="ORF">CORT_0A12240</name>
</gene>
<dbReference type="RefSeq" id="XP_003867047.1">
    <property type="nucleotide sequence ID" value="XM_003866999.1"/>
</dbReference>
<keyword evidence="4" id="KW-1185">Reference proteome</keyword>
<evidence type="ECO:0000256" key="1">
    <source>
        <dbReference type="SAM" id="MobiDB-lite"/>
    </source>
</evidence>
<evidence type="ECO:0000313" key="4">
    <source>
        <dbReference type="Proteomes" id="UP000005018"/>
    </source>
</evidence>
<dbReference type="GeneID" id="14537166"/>
<dbReference type="EMBL" id="HE681719">
    <property type="protein sequence ID" value="CCG21609.1"/>
    <property type="molecule type" value="Genomic_DNA"/>
</dbReference>
<keyword evidence="2" id="KW-0732">Signal</keyword>
<feature type="compositionally biased region" description="Basic residues" evidence="1">
    <location>
        <begin position="134"/>
        <end position="145"/>
    </location>
</feature>
<name>H8WYX7_CANO9</name>
<dbReference type="OrthoDB" id="4024864at2759"/>
<feature type="chain" id="PRO_5003616224" evidence="2">
    <location>
        <begin position="23"/>
        <end position="333"/>
    </location>
</feature>
<feature type="signal peptide" evidence="2">
    <location>
        <begin position="1"/>
        <end position="22"/>
    </location>
</feature>
<organism evidence="3 4">
    <name type="scientific">Candida orthopsilosis (strain 90-125)</name>
    <name type="common">Yeast</name>
    <dbReference type="NCBI Taxonomy" id="1136231"/>
    <lineage>
        <taxon>Eukaryota</taxon>
        <taxon>Fungi</taxon>
        <taxon>Dikarya</taxon>
        <taxon>Ascomycota</taxon>
        <taxon>Saccharomycotina</taxon>
        <taxon>Pichiomycetes</taxon>
        <taxon>Debaryomycetaceae</taxon>
        <taxon>Candida/Lodderomyces clade</taxon>
        <taxon>Candida</taxon>
    </lineage>
</organism>
<protein>
    <submittedName>
        <fullName evidence="3">Uncharacterized protein</fullName>
    </submittedName>
</protein>
<proteinExistence type="predicted"/>
<evidence type="ECO:0000313" key="3">
    <source>
        <dbReference type="EMBL" id="CCG21609.1"/>
    </source>
</evidence>
<dbReference type="KEGG" id="cot:CORT_0A12240"/>
<reference evidence="3 4" key="1">
    <citation type="journal article" date="2012" name="PLoS ONE">
        <title>Sequence and analysis of the genome of the pathogenic yeast Candida orthopsilosis.</title>
        <authorList>
            <person name="Riccombeni A."/>
            <person name="Vidanes G."/>
            <person name="Proux-Wera E."/>
            <person name="Wolfe K.H."/>
            <person name="Butler G."/>
        </authorList>
    </citation>
    <scope>NUCLEOTIDE SEQUENCE [LARGE SCALE GENOMIC DNA]</scope>
    <source>
        <strain evidence="3 4">Co 90-125</strain>
    </source>
</reference>
<sequence>MNGMWVYTNLIFLIYLLNGVGGIEDQSFYNSVKDLAKWQISHPENNSISDFTKTSSQGSKYNFKASINTTGNVNNSIFTIQGKDKVPKWSFSTGLFANKAQEMGYQDCREIAKYKKRPITIIETEPEVEEQKPTKKPKKSKKSKSKPNAPPQWLLESSSSEEESDAEGKEVNLSGSESDEDSDSSNNEGKLWFLGLSILDMADESKRTSYNEDALVKKVGQNYPGLYYNHRTSLGDDRGRFRSFRNHSIYAKREYAEDDYMIEVEVFQKDKDEFNDKFEAWQVKSNMGTSDNVKLKVANTSSSSIYFNQSSKVYILSESKASRLWCIFGLYCF</sequence>
<dbReference type="AlphaFoldDB" id="H8WYX7"/>
<dbReference type="HOGENOM" id="CLU_874347_0_0_1"/>
<feature type="region of interest" description="Disordered" evidence="1">
    <location>
        <begin position="125"/>
        <end position="186"/>
    </location>
</feature>
<accession>H8WYX7</accession>